<keyword evidence="4" id="KW-0238">DNA-binding</keyword>
<evidence type="ECO:0000313" key="10">
    <source>
        <dbReference type="EMBL" id="KIH92847.1"/>
    </source>
</evidence>
<dbReference type="CDD" id="cd00067">
    <property type="entry name" value="GAL4"/>
    <property type="match status" value="1"/>
</dbReference>
<dbReference type="RefSeq" id="XP_040620857.1">
    <property type="nucleotide sequence ID" value="XM_040760824.1"/>
</dbReference>
<dbReference type="GO" id="GO:0005634">
    <property type="term" value="C:nucleus"/>
    <property type="evidence" value="ECO:0007669"/>
    <property type="project" value="UniProtKB-SubCell"/>
</dbReference>
<evidence type="ECO:0000256" key="3">
    <source>
        <dbReference type="ARBA" id="ARBA00023015"/>
    </source>
</evidence>
<keyword evidence="6" id="KW-0539">Nucleus</keyword>
<keyword evidence="11" id="KW-1185">Reference proteome</keyword>
<keyword evidence="8" id="KW-1133">Transmembrane helix</keyword>
<dbReference type="InterPro" id="IPR007219">
    <property type="entry name" value="XnlR_reg_dom"/>
</dbReference>
<dbReference type="Pfam" id="PF04082">
    <property type="entry name" value="Fungal_trans"/>
    <property type="match status" value="1"/>
</dbReference>
<dbReference type="Pfam" id="PF00172">
    <property type="entry name" value="Zn_clus"/>
    <property type="match status" value="1"/>
</dbReference>
<evidence type="ECO:0000259" key="9">
    <source>
        <dbReference type="PROSITE" id="PS50048"/>
    </source>
</evidence>
<dbReference type="InterPro" id="IPR001138">
    <property type="entry name" value="Zn2Cys6_DnaBD"/>
</dbReference>
<dbReference type="GO" id="GO:0000981">
    <property type="term" value="F:DNA-binding transcription factor activity, RNA polymerase II-specific"/>
    <property type="evidence" value="ECO:0007669"/>
    <property type="project" value="InterPro"/>
</dbReference>
<dbReference type="Proteomes" id="UP000031575">
    <property type="component" value="Unassembled WGS sequence"/>
</dbReference>
<feature type="region of interest" description="Disordered" evidence="7">
    <location>
        <begin position="132"/>
        <end position="153"/>
    </location>
</feature>
<keyword evidence="3" id="KW-0805">Transcription regulation</keyword>
<dbReference type="InterPro" id="IPR036864">
    <property type="entry name" value="Zn2-C6_fun-type_DNA-bd_sf"/>
</dbReference>
<dbReference type="OrthoDB" id="4060227at2759"/>
<organism evidence="10 11">
    <name type="scientific">Sporothrix brasiliensis 5110</name>
    <dbReference type="NCBI Taxonomy" id="1398154"/>
    <lineage>
        <taxon>Eukaryota</taxon>
        <taxon>Fungi</taxon>
        <taxon>Dikarya</taxon>
        <taxon>Ascomycota</taxon>
        <taxon>Pezizomycotina</taxon>
        <taxon>Sordariomycetes</taxon>
        <taxon>Sordariomycetidae</taxon>
        <taxon>Ophiostomatales</taxon>
        <taxon>Ophiostomataceae</taxon>
        <taxon>Sporothrix</taxon>
    </lineage>
</organism>
<feature type="region of interest" description="Disordered" evidence="7">
    <location>
        <begin position="104"/>
        <end position="123"/>
    </location>
</feature>
<evidence type="ECO:0000256" key="7">
    <source>
        <dbReference type="SAM" id="MobiDB-lite"/>
    </source>
</evidence>
<dbReference type="AlphaFoldDB" id="A0A0C2J737"/>
<keyword evidence="2" id="KW-0479">Metal-binding</keyword>
<dbReference type="InterPro" id="IPR051089">
    <property type="entry name" value="prtT"/>
</dbReference>
<dbReference type="EMBL" id="AWTV01000006">
    <property type="protein sequence ID" value="KIH92847.1"/>
    <property type="molecule type" value="Genomic_DNA"/>
</dbReference>
<feature type="compositionally biased region" description="Polar residues" evidence="7">
    <location>
        <begin position="175"/>
        <end position="193"/>
    </location>
</feature>
<dbReference type="HOGENOM" id="CLU_011003_0_1_1"/>
<keyword evidence="8" id="KW-0472">Membrane</keyword>
<dbReference type="VEuPathDB" id="FungiDB:SPBR_02521"/>
<proteinExistence type="predicted"/>
<comment type="subcellular location">
    <subcellularLocation>
        <location evidence="1">Nucleus</location>
    </subcellularLocation>
</comment>
<gene>
    <name evidence="10" type="ORF">SPBR_02521</name>
</gene>
<feature type="compositionally biased region" description="Low complexity" evidence="7">
    <location>
        <begin position="107"/>
        <end position="123"/>
    </location>
</feature>
<dbReference type="PANTHER" id="PTHR31845">
    <property type="entry name" value="FINGER DOMAIN PROTEIN, PUTATIVE-RELATED"/>
    <property type="match status" value="1"/>
</dbReference>
<comment type="caution">
    <text evidence="10">The sequence shown here is derived from an EMBL/GenBank/DDBJ whole genome shotgun (WGS) entry which is preliminary data.</text>
</comment>
<feature type="transmembrane region" description="Helical" evidence="8">
    <location>
        <begin position="511"/>
        <end position="531"/>
    </location>
</feature>
<evidence type="ECO:0000256" key="6">
    <source>
        <dbReference type="ARBA" id="ARBA00023242"/>
    </source>
</evidence>
<evidence type="ECO:0000256" key="2">
    <source>
        <dbReference type="ARBA" id="ARBA00022723"/>
    </source>
</evidence>
<evidence type="ECO:0000256" key="4">
    <source>
        <dbReference type="ARBA" id="ARBA00023125"/>
    </source>
</evidence>
<dbReference type="SMART" id="SM00066">
    <property type="entry name" value="GAL4"/>
    <property type="match status" value="1"/>
</dbReference>
<dbReference type="SUPFAM" id="SSF57701">
    <property type="entry name" value="Zn2/Cys6 DNA-binding domain"/>
    <property type="match status" value="1"/>
</dbReference>
<reference evidence="10 11" key="1">
    <citation type="journal article" date="2014" name="BMC Genomics">
        <title>Comparative genomics of the major fungal agents of human and animal Sporotrichosis: Sporothrix schenckii and Sporothrix brasiliensis.</title>
        <authorList>
            <person name="Teixeira M.M."/>
            <person name="de Almeida L.G."/>
            <person name="Kubitschek-Barreira P."/>
            <person name="Alves F.L."/>
            <person name="Kioshima E.S."/>
            <person name="Abadio A.K."/>
            <person name="Fernandes L."/>
            <person name="Derengowski L.S."/>
            <person name="Ferreira K.S."/>
            <person name="Souza R.C."/>
            <person name="Ruiz J.C."/>
            <person name="de Andrade N.C."/>
            <person name="Paes H.C."/>
            <person name="Nicola A.M."/>
            <person name="Albuquerque P."/>
            <person name="Gerber A.L."/>
            <person name="Martins V.P."/>
            <person name="Peconick L.D."/>
            <person name="Neto A.V."/>
            <person name="Chaucanez C.B."/>
            <person name="Silva P.A."/>
            <person name="Cunha O.L."/>
            <person name="de Oliveira F.F."/>
            <person name="dos Santos T.C."/>
            <person name="Barros A.L."/>
            <person name="Soares M.A."/>
            <person name="de Oliveira L.M."/>
            <person name="Marini M.M."/>
            <person name="Villalobos-Duno H."/>
            <person name="Cunha M.M."/>
            <person name="de Hoog S."/>
            <person name="da Silveira J.F."/>
            <person name="Henrissat B."/>
            <person name="Nino-Vega G.A."/>
            <person name="Cisalpino P.S."/>
            <person name="Mora-Montes H.M."/>
            <person name="Almeida S.R."/>
            <person name="Stajich J.E."/>
            <person name="Lopes-Bezerra L.M."/>
            <person name="Vasconcelos A.T."/>
            <person name="Felipe M.S."/>
        </authorList>
    </citation>
    <scope>NUCLEOTIDE SEQUENCE [LARGE SCALE GENOMIC DNA]</scope>
    <source>
        <strain evidence="10 11">5110</strain>
    </source>
</reference>
<dbReference type="GeneID" id="63675745"/>
<keyword evidence="5" id="KW-0804">Transcription</keyword>
<evidence type="ECO:0000313" key="11">
    <source>
        <dbReference type="Proteomes" id="UP000031575"/>
    </source>
</evidence>
<evidence type="ECO:0000256" key="5">
    <source>
        <dbReference type="ARBA" id="ARBA00023163"/>
    </source>
</evidence>
<dbReference type="Gene3D" id="4.10.240.10">
    <property type="entry name" value="Zn(2)-C6 fungal-type DNA-binding domain"/>
    <property type="match status" value="1"/>
</dbReference>
<accession>A0A0C2J737</accession>
<feature type="domain" description="Zn(2)-C6 fungal-type" evidence="9">
    <location>
        <begin position="34"/>
        <end position="66"/>
    </location>
</feature>
<dbReference type="GO" id="GO:0008270">
    <property type="term" value="F:zinc ion binding"/>
    <property type="evidence" value="ECO:0007669"/>
    <property type="project" value="InterPro"/>
</dbReference>
<dbReference type="GO" id="GO:0000976">
    <property type="term" value="F:transcription cis-regulatory region binding"/>
    <property type="evidence" value="ECO:0007669"/>
    <property type="project" value="TreeGrafter"/>
</dbReference>
<dbReference type="PROSITE" id="PS50048">
    <property type="entry name" value="ZN2_CY6_FUNGAL_2"/>
    <property type="match status" value="1"/>
</dbReference>
<keyword evidence="8" id="KW-0812">Transmembrane</keyword>
<sequence>MSIPTPSSPTASALALREFFGDRKPPEISRKITACVACRKLKIKCHMQDSRPPCTRCKRRDLTCTVNHSLQMLLESDVTWKRSVEQKLQLMEEQIANISNATATNHAPASTGPEATPTAPSTSSATLYELHSGTHGETHSNSDTDAGADNAARRQPGWEVVMDARLNPAAMPASCVSQVPDTSPSGQLSESSRQNDLISRGAIALDMAEQFFEVYKKLDHYVYGILANHDSLSSLRAGSSLLTAAVCAVAALHSSSPGYAASYDEFVREFAAQSISRNHTLDDVRGLCIGAFWLSDMSWTLAATAARIAIEMNLHRGVSKAKHTCFDKPMADRISCYVRTRLYLIVYVCDHHFSIAYGRAPMTREFTALIAPRAFHGMEHANTPDDFRLVAQVELWSVLSRVYDTFGVNTDMAIPAHQMSEFRRLGVALESWRIDAYDKLPADADSKSIDVGLHAYFAKLYLCTHAFRGVTRTSAVPQDMEEFADAAVYTGHSLLRSLVVNPDLQMHFQGLPTYFATMVAASFVFLLKMTIKRPANVRFNRDETCALLRQASEVLIAISRTMHSQHVLYSIAVSIAKLVNGVPCTTTSPPSSAIGMDSIQVATRDPTLEASHPLISDDMSWLQDGDFGIDWFEFDQALHNT</sequence>
<dbReference type="CDD" id="cd12148">
    <property type="entry name" value="fungal_TF_MHR"/>
    <property type="match status" value="1"/>
</dbReference>
<dbReference type="GO" id="GO:0006351">
    <property type="term" value="P:DNA-templated transcription"/>
    <property type="evidence" value="ECO:0007669"/>
    <property type="project" value="InterPro"/>
</dbReference>
<dbReference type="PANTHER" id="PTHR31845:SF17">
    <property type="entry name" value="ZN(II)2CYS6 TRANSCRIPTION FACTOR (EUROFUNG)"/>
    <property type="match status" value="1"/>
</dbReference>
<feature type="compositionally biased region" description="Basic and acidic residues" evidence="7">
    <location>
        <begin position="132"/>
        <end position="142"/>
    </location>
</feature>
<evidence type="ECO:0000256" key="1">
    <source>
        <dbReference type="ARBA" id="ARBA00004123"/>
    </source>
</evidence>
<name>A0A0C2J737_9PEZI</name>
<evidence type="ECO:0000256" key="8">
    <source>
        <dbReference type="SAM" id="Phobius"/>
    </source>
</evidence>
<dbReference type="PROSITE" id="PS00463">
    <property type="entry name" value="ZN2_CY6_FUNGAL_1"/>
    <property type="match status" value="1"/>
</dbReference>
<protein>
    <recommendedName>
        <fullName evidence="9">Zn(2)-C6 fungal-type domain-containing protein</fullName>
    </recommendedName>
</protein>
<feature type="region of interest" description="Disordered" evidence="7">
    <location>
        <begin position="172"/>
        <end position="193"/>
    </location>
</feature>